<keyword evidence="2" id="KW-0560">Oxidoreductase</keyword>
<dbReference type="GO" id="GO:0005886">
    <property type="term" value="C:plasma membrane"/>
    <property type="evidence" value="ECO:0007669"/>
    <property type="project" value="TreeGrafter"/>
</dbReference>
<evidence type="ECO:0000256" key="2">
    <source>
        <dbReference type="ARBA" id="ARBA00023002"/>
    </source>
</evidence>
<dbReference type="PANTHER" id="PTHR13847:SF280">
    <property type="entry name" value="D-AMINO ACID DEHYDROGENASE"/>
    <property type="match status" value="1"/>
</dbReference>
<evidence type="ECO:0000313" key="5">
    <source>
        <dbReference type="Proteomes" id="UP000252893"/>
    </source>
</evidence>
<dbReference type="Gene3D" id="3.50.50.60">
    <property type="entry name" value="FAD/NAD(P)-binding domain"/>
    <property type="match status" value="2"/>
</dbReference>
<dbReference type="Pfam" id="PF01266">
    <property type="entry name" value="DAO"/>
    <property type="match status" value="1"/>
</dbReference>
<dbReference type="GO" id="GO:0005737">
    <property type="term" value="C:cytoplasm"/>
    <property type="evidence" value="ECO:0007669"/>
    <property type="project" value="TreeGrafter"/>
</dbReference>
<dbReference type="GO" id="GO:0008718">
    <property type="term" value="F:D-amino-acid dehydrogenase activity"/>
    <property type="evidence" value="ECO:0007669"/>
    <property type="project" value="TreeGrafter"/>
</dbReference>
<dbReference type="NCBIfam" id="NF001933">
    <property type="entry name" value="PRK00711.1"/>
    <property type="match status" value="1"/>
</dbReference>
<proteinExistence type="inferred from homology"/>
<sequence>MNIVVVGAGIIGLTTAYYLRRDGHQVTVLERNNSVGQETSYANGAQLSYNFVTPLAEPSVLTKLPFWLTDKNAPLHFKVRPDMNQWRWGLKFLSLCRTHVTQKYTLSLLKLALESRELYHELMSKELLDCDFSSKGKLLIYSNEESLSAAARQLQFQVTHGGDKYQQLSREECLQLEPALISSQQTVFGGLFMSKEDSADSYKFCQEMYLRLKNDVHFMFNTDVKKLNASAGKITSLQTSAGELQFDAYVVANGVGAQSLLQRHQANPLVYPLKGYSLTYTLSQESEAPLCSVSDIANKVVYARLGNRLRVAGMVDVGDASKDLNNHRINLLKKQVSSFFPNLRASADPVCWAGLRPARPSSSPLIKQGSLSNLWLNIGHGSLGFTLSTGSAKLLADRIAGRQTQFSDREF</sequence>
<evidence type="ECO:0000259" key="3">
    <source>
        <dbReference type="Pfam" id="PF01266"/>
    </source>
</evidence>
<dbReference type="EMBL" id="QNRH01000009">
    <property type="protein sequence ID" value="RBO91151.1"/>
    <property type="molecule type" value="Genomic_DNA"/>
</dbReference>
<dbReference type="InterPro" id="IPR006076">
    <property type="entry name" value="FAD-dep_OxRdtase"/>
</dbReference>
<dbReference type="PANTHER" id="PTHR13847">
    <property type="entry name" value="SARCOSINE DEHYDROGENASE-RELATED"/>
    <property type="match status" value="1"/>
</dbReference>
<accession>A0A366DM65</accession>
<evidence type="ECO:0000256" key="1">
    <source>
        <dbReference type="ARBA" id="ARBA00009410"/>
    </source>
</evidence>
<dbReference type="GO" id="GO:0055130">
    <property type="term" value="P:D-alanine catabolic process"/>
    <property type="evidence" value="ECO:0007669"/>
    <property type="project" value="TreeGrafter"/>
</dbReference>
<dbReference type="RefSeq" id="WP_113945820.1">
    <property type="nucleotide sequence ID" value="NZ_JBHEEG010000010.1"/>
</dbReference>
<dbReference type="AlphaFoldDB" id="A0A366DM65"/>
<name>A0A366DM65_9HYPH</name>
<dbReference type="OrthoDB" id="9805337at2"/>
<reference evidence="4 5" key="1">
    <citation type="submission" date="2018-06" db="EMBL/GenBank/DDBJ databases">
        <title>Genomic Encyclopedia of Type Strains, Phase IV (KMG-IV): sequencing the most valuable type-strain genomes for metagenomic binning, comparative biology and taxonomic classification.</title>
        <authorList>
            <person name="Goeker M."/>
        </authorList>
    </citation>
    <scope>NUCLEOTIDE SEQUENCE [LARGE SCALE GENOMIC DNA]</scope>
    <source>
        <strain evidence="4 5">DSM 25619</strain>
    </source>
</reference>
<gene>
    <name evidence="4" type="ORF">DFR47_10911</name>
</gene>
<comment type="caution">
    <text evidence="4">The sequence shown here is derived from an EMBL/GenBank/DDBJ whole genome shotgun (WGS) entry which is preliminary data.</text>
</comment>
<dbReference type="Gene3D" id="3.30.9.10">
    <property type="entry name" value="D-Amino Acid Oxidase, subunit A, domain 2"/>
    <property type="match status" value="1"/>
</dbReference>
<comment type="similarity">
    <text evidence="1">Belongs to the DadA oxidoreductase family.</text>
</comment>
<protein>
    <submittedName>
        <fullName evidence="4">D-amino-acid dehydrogenase</fullName>
    </submittedName>
</protein>
<keyword evidence="5" id="KW-1185">Reference proteome</keyword>
<organism evidence="4 5">
    <name type="scientific">Pseudochrobactrum asaccharolyticum</name>
    <dbReference type="NCBI Taxonomy" id="354351"/>
    <lineage>
        <taxon>Bacteria</taxon>
        <taxon>Pseudomonadati</taxon>
        <taxon>Pseudomonadota</taxon>
        <taxon>Alphaproteobacteria</taxon>
        <taxon>Hyphomicrobiales</taxon>
        <taxon>Brucellaceae</taxon>
        <taxon>Pseudochrobactrum</taxon>
    </lineage>
</organism>
<evidence type="ECO:0000313" key="4">
    <source>
        <dbReference type="EMBL" id="RBO91151.1"/>
    </source>
</evidence>
<dbReference type="InterPro" id="IPR036188">
    <property type="entry name" value="FAD/NAD-bd_sf"/>
</dbReference>
<dbReference type="SUPFAM" id="SSF51905">
    <property type="entry name" value="FAD/NAD(P)-binding domain"/>
    <property type="match status" value="1"/>
</dbReference>
<feature type="domain" description="FAD dependent oxidoreductase" evidence="3">
    <location>
        <begin position="3"/>
        <end position="398"/>
    </location>
</feature>
<dbReference type="Proteomes" id="UP000252893">
    <property type="component" value="Unassembled WGS sequence"/>
</dbReference>
<dbReference type="SUPFAM" id="SSF54373">
    <property type="entry name" value="FAD-linked reductases, C-terminal domain"/>
    <property type="match status" value="1"/>
</dbReference>